<organism evidence="1 2">
    <name type="scientific">Candidatus Magnetobacterium casense</name>
    <dbReference type="NCBI Taxonomy" id="1455061"/>
    <lineage>
        <taxon>Bacteria</taxon>
        <taxon>Pseudomonadati</taxon>
        <taxon>Nitrospirota</taxon>
        <taxon>Thermodesulfovibrionia</taxon>
        <taxon>Thermodesulfovibrionales</taxon>
        <taxon>Candidatus Magnetobacteriaceae</taxon>
        <taxon>Candidatus Magnetobacterium</taxon>
    </lineage>
</organism>
<gene>
    <name evidence="1" type="ORF">HWQ67_14035</name>
</gene>
<dbReference type="RefSeq" id="WP_218253317.1">
    <property type="nucleotide sequence ID" value="NZ_JABXWD010000321.1"/>
</dbReference>
<reference evidence="1 2" key="1">
    <citation type="journal article" date="2020" name="J Geophys Res Biogeosci">
        <title>Magnetotaxis as an Adaptation to Enable Bacterial Shuttling of Microbial Sulfur and Sulfur Cycling Across Aquatic Oxic#Anoxic Interfaces.</title>
        <authorList>
            <person name="Li J."/>
            <person name="Liu P."/>
            <person name="Wang J."/>
            <person name="Roberts A.P."/>
            <person name="Pan Y."/>
        </authorList>
    </citation>
    <scope>NUCLEOTIDE SEQUENCE [LARGE SCALE GENOMIC DNA]</scope>
    <source>
        <strain evidence="1 2">MYR-1_YQ</strain>
    </source>
</reference>
<dbReference type="EMBL" id="JABXWD010000321">
    <property type="protein sequence ID" value="MBV6342703.1"/>
    <property type="molecule type" value="Genomic_DNA"/>
</dbReference>
<sequence length="169" mass="19020">MTPPLFEKDAGGRVILNNQYADKIGDILVRSQSQPWSLTAEDKAMLRDFQAKTADIQISTPVGATTERLQQMKDYADTLDYRAQAGNEDSYSLKSEKTERIAQSLKDKAVPFRSLELTPENWRQEFGDSLTVDTPIGRVKMGENQYAKLLAKNRGKHFGLIKPTLTEPL</sequence>
<comment type="caution">
    <text evidence="1">The sequence shown here is derived from an EMBL/GenBank/DDBJ whole genome shotgun (WGS) entry which is preliminary data.</text>
</comment>
<accession>A0ABS6S1H6</accession>
<dbReference type="Proteomes" id="UP001196980">
    <property type="component" value="Unassembled WGS sequence"/>
</dbReference>
<keyword evidence="2" id="KW-1185">Reference proteome</keyword>
<proteinExistence type="predicted"/>
<name>A0ABS6S1H6_9BACT</name>
<evidence type="ECO:0000313" key="1">
    <source>
        <dbReference type="EMBL" id="MBV6342703.1"/>
    </source>
</evidence>
<protein>
    <submittedName>
        <fullName evidence="1">Uncharacterized protein</fullName>
    </submittedName>
</protein>
<evidence type="ECO:0000313" key="2">
    <source>
        <dbReference type="Proteomes" id="UP001196980"/>
    </source>
</evidence>